<dbReference type="Proteomes" id="UP000054639">
    <property type="component" value="Unassembled WGS sequence"/>
</dbReference>
<evidence type="ECO:0000313" key="4">
    <source>
        <dbReference type="Proteomes" id="UP000254230"/>
    </source>
</evidence>
<dbReference type="OrthoDB" id="9788268at2"/>
<keyword evidence="3" id="KW-1185">Reference proteome</keyword>
<dbReference type="RefSeq" id="WP_065240161.1">
    <property type="nucleotide sequence ID" value="NZ_CAAAIL010000002.1"/>
</dbReference>
<dbReference type="EMBL" id="UGOW01000001">
    <property type="protein sequence ID" value="STY19332.1"/>
    <property type="molecule type" value="Genomic_DNA"/>
</dbReference>
<organism evidence="2 4">
    <name type="scientific">Legionella quateirensis</name>
    <dbReference type="NCBI Taxonomy" id="45072"/>
    <lineage>
        <taxon>Bacteria</taxon>
        <taxon>Pseudomonadati</taxon>
        <taxon>Pseudomonadota</taxon>
        <taxon>Gammaproteobacteria</taxon>
        <taxon>Legionellales</taxon>
        <taxon>Legionellaceae</taxon>
        <taxon>Legionella</taxon>
    </lineage>
</organism>
<dbReference type="PIRSF" id="PIRSF028188">
    <property type="entry name" value="Amdntrnsf_FN0238"/>
    <property type="match status" value="1"/>
</dbReference>
<evidence type="ECO:0000313" key="3">
    <source>
        <dbReference type="Proteomes" id="UP000054639"/>
    </source>
</evidence>
<dbReference type="Pfam" id="PF19420">
    <property type="entry name" value="DDAH_eukar"/>
    <property type="match status" value="1"/>
</dbReference>
<proteinExistence type="predicted"/>
<reference evidence="2 4" key="2">
    <citation type="submission" date="2018-06" db="EMBL/GenBank/DDBJ databases">
        <authorList>
            <consortium name="Pathogen Informatics"/>
            <person name="Doyle S."/>
        </authorList>
    </citation>
    <scope>NUCLEOTIDE SEQUENCE [LARGE SCALE GENOMIC DNA]</scope>
    <source>
        <strain evidence="2 4">NCTC12376</strain>
    </source>
</reference>
<reference evidence="1 3" key="1">
    <citation type="submission" date="2015-11" db="EMBL/GenBank/DDBJ databases">
        <title>Genomic analysis of 38 Legionella species identifies large and diverse effector repertoires.</title>
        <authorList>
            <person name="Burstein D."/>
            <person name="Amaro F."/>
            <person name="Zusman T."/>
            <person name="Lifshitz Z."/>
            <person name="Cohen O."/>
            <person name="Gilbert J.A."/>
            <person name="Pupko T."/>
            <person name="Shuman H.A."/>
            <person name="Segal G."/>
        </authorList>
    </citation>
    <scope>NUCLEOTIDE SEQUENCE [LARGE SCALE GENOMIC DNA]</scope>
    <source>
        <strain evidence="1 3">ATCC 49507</strain>
    </source>
</reference>
<accession>A0A378KXM2</accession>
<name>A0A378KXM2_9GAMM</name>
<evidence type="ECO:0000313" key="2">
    <source>
        <dbReference type="EMBL" id="STY19332.1"/>
    </source>
</evidence>
<protein>
    <submittedName>
        <fullName evidence="1">Amidinotransferase</fullName>
    </submittedName>
    <submittedName>
        <fullName evidence="2">Uncharacterized protein conserved in bacteria containing a pentein-type domain</fullName>
    </submittedName>
</protein>
<dbReference type="AlphaFoldDB" id="A0A378KXM2"/>
<dbReference type="SUPFAM" id="SSF55909">
    <property type="entry name" value="Pentein"/>
    <property type="match status" value="1"/>
</dbReference>
<dbReference type="Gene3D" id="3.75.10.10">
    <property type="entry name" value="L-arginine/glycine Amidinotransferase, Chain A"/>
    <property type="match status" value="1"/>
</dbReference>
<gene>
    <name evidence="1" type="ORF">Lqua_1688</name>
    <name evidence="2" type="ORF">NCTC12376_03171</name>
</gene>
<sequence length="303" mass="33984">MSLNSSTVLMVPPSSFQFNPETAASNTFQSETHIIDADIKALEEFNDMVLNLRMQGIQVLILKQNKLLPDAVFPNNWFSTHVDAEGNNILIIYPMLAPNRQAEVNINGLTKVFNEAHIKVDKLIDLRNHENNILEGTGSLVLDRDNQLIYAALSARTSPVMVNKVAGILNYKPIVFNSVDEHFHPVYHTNVILSVTRNYVIVCLESIKDSLQKSALLHSFKITKKKVIEITYEQTRHMCGNVLELFNSNGKSLLILSAQAKQHFNTTQLETMQQCSELVPVEIETIETIGGGSARCMMAEIVY</sequence>
<dbReference type="PANTHER" id="PTHR43224">
    <property type="entry name" value="AMIDINOTRANSFERASE"/>
    <property type="match status" value="1"/>
</dbReference>
<dbReference type="EMBL" id="LNYR01000021">
    <property type="protein sequence ID" value="KTD49236.1"/>
    <property type="molecule type" value="Genomic_DNA"/>
</dbReference>
<evidence type="ECO:0000313" key="1">
    <source>
        <dbReference type="EMBL" id="KTD49236.1"/>
    </source>
</evidence>
<dbReference type="PANTHER" id="PTHR43224:SF1">
    <property type="entry name" value="AMIDINOTRANSFERASE"/>
    <property type="match status" value="1"/>
</dbReference>
<dbReference type="Proteomes" id="UP000254230">
    <property type="component" value="Unassembled WGS sequence"/>
</dbReference>
<dbReference type="InterPro" id="IPR014541">
    <property type="entry name" value="Amdntrnsf_FN0238"/>
</dbReference>